<proteinExistence type="predicted"/>
<dbReference type="InterPro" id="IPR002528">
    <property type="entry name" value="MATE_fam"/>
</dbReference>
<dbReference type="GO" id="GO:0015297">
    <property type="term" value="F:antiporter activity"/>
    <property type="evidence" value="ECO:0007669"/>
    <property type="project" value="InterPro"/>
</dbReference>
<dbReference type="OrthoDB" id="9780160at2"/>
<keyword evidence="2" id="KW-0812">Transmembrane</keyword>
<feature type="transmembrane region" description="Helical" evidence="2">
    <location>
        <begin position="121"/>
        <end position="142"/>
    </location>
</feature>
<organism evidence="3 4">
    <name type="scientific">Pseudorhodobacter antarcticus</name>
    <dbReference type="NCBI Taxonomy" id="1077947"/>
    <lineage>
        <taxon>Bacteria</taxon>
        <taxon>Pseudomonadati</taxon>
        <taxon>Pseudomonadota</taxon>
        <taxon>Alphaproteobacteria</taxon>
        <taxon>Rhodobacterales</taxon>
        <taxon>Paracoccaceae</taxon>
        <taxon>Pseudorhodobacter</taxon>
    </lineage>
</organism>
<dbReference type="GO" id="GO:0042910">
    <property type="term" value="F:xenobiotic transmembrane transporter activity"/>
    <property type="evidence" value="ECO:0007669"/>
    <property type="project" value="InterPro"/>
</dbReference>
<dbReference type="AlphaFoldDB" id="A0A1H8MS36"/>
<protein>
    <submittedName>
        <fullName evidence="3">Multidrug resistance protein, MATE family</fullName>
    </submittedName>
</protein>
<dbReference type="Proteomes" id="UP000183002">
    <property type="component" value="Unassembled WGS sequence"/>
</dbReference>
<feature type="transmembrane region" description="Helical" evidence="2">
    <location>
        <begin position="89"/>
        <end position="109"/>
    </location>
</feature>
<dbReference type="GO" id="GO:0005886">
    <property type="term" value="C:plasma membrane"/>
    <property type="evidence" value="ECO:0007669"/>
    <property type="project" value="TreeGrafter"/>
</dbReference>
<feature type="transmembrane region" description="Helical" evidence="2">
    <location>
        <begin position="21"/>
        <end position="44"/>
    </location>
</feature>
<reference evidence="3 4" key="1">
    <citation type="submission" date="2016-10" db="EMBL/GenBank/DDBJ databases">
        <authorList>
            <person name="de Groot N.N."/>
        </authorList>
    </citation>
    <scope>NUCLEOTIDE SEQUENCE [LARGE SCALE GENOMIC DNA]</scope>
    <source>
        <strain evidence="3 4">CGMCC 1.10836</strain>
    </source>
</reference>
<sequence>MGFCRRYRSGWARRIPVILRNGLALGACVGLAGTSVTLAVWPLLPHLSQPPEVLAIMFPYWVAISVLMVPFAILTVFKSAFEAVNRPWLGTGFAFLAVIINIPLNYALIWGGGPLPQLGLTGAGIGSLVAEALALLSACVFWRRAKSMRRLRLRAALSQAEMASVGPRQVR</sequence>
<dbReference type="STRING" id="1077947.SAMN05216227_10606"/>
<keyword evidence="4" id="KW-1185">Reference proteome</keyword>
<keyword evidence="2" id="KW-0472">Membrane</keyword>
<dbReference type="InterPro" id="IPR050222">
    <property type="entry name" value="MATE_MdtK"/>
</dbReference>
<evidence type="ECO:0000256" key="2">
    <source>
        <dbReference type="SAM" id="Phobius"/>
    </source>
</evidence>
<keyword evidence="1" id="KW-0813">Transport</keyword>
<accession>A0A1H8MS36</accession>
<dbReference type="PANTHER" id="PTHR43298:SF2">
    <property type="entry name" value="FMN_FAD EXPORTER YEEO-RELATED"/>
    <property type="match status" value="1"/>
</dbReference>
<dbReference type="EMBL" id="FOCO01000060">
    <property type="protein sequence ID" value="SEO20044.1"/>
    <property type="molecule type" value="Genomic_DNA"/>
</dbReference>
<name>A0A1H8MS36_9RHOB</name>
<keyword evidence="2" id="KW-1133">Transmembrane helix</keyword>
<dbReference type="Pfam" id="PF01554">
    <property type="entry name" value="MatE"/>
    <property type="match status" value="1"/>
</dbReference>
<evidence type="ECO:0000313" key="3">
    <source>
        <dbReference type="EMBL" id="SEO20044.1"/>
    </source>
</evidence>
<evidence type="ECO:0000313" key="4">
    <source>
        <dbReference type="Proteomes" id="UP000183002"/>
    </source>
</evidence>
<gene>
    <name evidence="3" type="ORF">SAMN05216227_10606</name>
</gene>
<feature type="transmembrane region" description="Helical" evidence="2">
    <location>
        <begin position="56"/>
        <end position="77"/>
    </location>
</feature>
<evidence type="ECO:0000256" key="1">
    <source>
        <dbReference type="ARBA" id="ARBA00022448"/>
    </source>
</evidence>
<dbReference type="PANTHER" id="PTHR43298">
    <property type="entry name" value="MULTIDRUG RESISTANCE PROTEIN NORM-RELATED"/>
    <property type="match status" value="1"/>
</dbReference>